<proteinExistence type="predicted"/>
<dbReference type="EMBL" id="CAEKDK010000002">
    <property type="protein sequence ID" value="CAB4269879.1"/>
    <property type="molecule type" value="Genomic_DNA"/>
</dbReference>
<name>A0A6J5WIX6_PRUAR</name>
<dbReference type="InterPro" id="IPR011205">
    <property type="entry name" value="UCP015417_vWA"/>
</dbReference>
<evidence type="ECO:0000259" key="1">
    <source>
        <dbReference type="Pfam" id="PF25043"/>
    </source>
</evidence>
<reference evidence="3 4" key="2">
    <citation type="submission" date="2020-05" db="EMBL/GenBank/DDBJ databases">
        <authorList>
            <person name="Campoy J."/>
            <person name="Schneeberger K."/>
            <person name="Spophaly S."/>
        </authorList>
    </citation>
    <scope>NUCLEOTIDE SEQUENCE [LARGE SCALE GENOMIC DNA]</scope>
    <source>
        <strain evidence="3">PruArmRojPasFocal</strain>
    </source>
</reference>
<keyword evidence="5" id="KW-1185">Reference proteome</keyword>
<dbReference type="PANTHER" id="PTHR31373:SF17">
    <property type="entry name" value="OS06G0652100 PROTEIN"/>
    <property type="match status" value="1"/>
</dbReference>
<evidence type="ECO:0000313" key="2">
    <source>
        <dbReference type="EMBL" id="CAB4269879.1"/>
    </source>
</evidence>
<sequence length="100" mass="11376">MVRFGGCPSSWKALYEETWSKFKEQGYGDNVMPHILLWDIMYLGTCRPRIQEPHPGVTLLIGLSDTLIKSFLDNGGEIRSCHLMKATISDREYQNLGVVD</sequence>
<feature type="domain" description="DUF7788" evidence="1">
    <location>
        <begin position="9"/>
        <end position="78"/>
    </location>
</feature>
<evidence type="ECO:0000313" key="4">
    <source>
        <dbReference type="Proteomes" id="UP000507222"/>
    </source>
</evidence>
<dbReference type="AlphaFoldDB" id="A0A6J5WIX6"/>
<evidence type="ECO:0000313" key="5">
    <source>
        <dbReference type="Proteomes" id="UP000507245"/>
    </source>
</evidence>
<accession>A0A6J5WIX6</accession>
<dbReference type="EMBL" id="CAEKKB010000002">
    <property type="protein sequence ID" value="CAB4300273.1"/>
    <property type="molecule type" value="Genomic_DNA"/>
</dbReference>
<dbReference type="Proteomes" id="UP000507222">
    <property type="component" value="Unassembled WGS sequence"/>
</dbReference>
<reference evidence="5" key="1">
    <citation type="journal article" date="2020" name="Genome Biol.">
        <title>Gamete binning: chromosome-level and haplotype-resolved genome assembly enabled by high-throughput single-cell sequencing of gamete genomes.</title>
        <authorList>
            <person name="Campoy J.A."/>
            <person name="Sun H."/>
            <person name="Goel M."/>
            <person name="Jiao W.-B."/>
            <person name="Folz-Donahue K."/>
            <person name="Wang N."/>
            <person name="Rubio M."/>
            <person name="Liu C."/>
            <person name="Kukat C."/>
            <person name="Ruiz D."/>
            <person name="Huettel B."/>
            <person name="Schneeberger K."/>
        </authorList>
    </citation>
    <scope>NUCLEOTIDE SEQUENCE [LARGE SCALE GENOMIC DNA]</scope>
    <source>
        <strain evidence="5">cv. Rojo Pasion</strain>
    </source>
</reference>
<evidence type="ECO:0000313" key="3">
    <source>
        <dbReference type="EMBL" id="CAB4300273.1"/>
    </source>
</evidence>
<organism evidence="3 5">
    <name type="scientific">Prunus armeniaca</name>
    <name type="common">Apricot</name>
    <name type="synonym">Armeniaca vulgaris</name>
    <dbReference type="NCBI Taxonomy" id="36596"/>
    <lineage>
        <taxon>Eukaryota</taxon>
        <taxon>Viridiplantae</taxon>
        <taxon>Streptophyta</taxon>
        <taxon>Embryophyta</taxon>
        <taxon>Tracheophyta</taxon>
        <taxon>Spermatophyta</taxon>
        <taxon>Magnoliopsida</taxon>
        <taxon>eudicotyledons</taxon>
        <taxon>Gunneridae</taxon>
        <taxon>Pentapetalae</taxon>
        <taxon>rosids</taxon>
        <taxon>fabids</taxon>
        <taxon>Rosales</taxon>
        <taxon>Rosaceae</taxon>
        <taxon>Amygdaloideae</taxon>
        <taxon>Amygdaleae</taxon>
        <taxon>Prunus</taxon>
    </lineage>
</organism>
<dbReference type="PANTHER" id="PTHR31373">
    <property type="entry name" value="OS06G0652100 PROTEIN"/>
    <property type="match status" value="1"/>
</dbReference>
<dbReference type="Proteomes" id="UP000507245">
    <property type="component" value="Unassembled WGS sequence"/>
</dbReference>
<dbReference type="InterPro" id="IPR056690">
    <property type="entry name" value="DUF7788"/>
</dbReference>
<dbReference type="Pfam" id="PF25043">
    <property type="entry name" value="DUF7788"/>
    <property type="match status" value="1"/>
</dbReference>
<gene>
    <name evidence="2" type="ORF">CURHAP_LOCUS15714</name>
    <name evidence="3" type="ORF">ORAREDHAP_LOCUS15264</name>
</gene>
<protein>
    <recommendedName>
        <fullName evidence="1">DUF7788 domain-containing protein</fullName>
    </recommendedName>
</protein>